<dbReference type="InterPro" id="IPR027417">
    <property type="entry name" value="P-loop_NTPase"/>
</dbReference>
<evidence type="ECO:0000313" key="4">
    <source>
        <dbReference type="Proteomes" id="UP000254879"/>
    </source>
</evidence>
<organism evidence="3 4">
    <name type="scientific">Listeria grayi</name>
    <name type="common">Listeria murrayi</name>
    <dbReference type="NCBI Taxonomy" id="1641"/>
    <lineage>
        <taxon>Bacteria</taxon>
        <taxon>Bacillati</taxon>
        <taxon>Bacillota</taxon>
        <taxon>Bacilli</taxon>
        <taxon>Bacillales</taxon>
        <taxon>Listeriaceae</taxon>
        <taxon>Listeria</taxon>
    </lineage>
</organism>
<feature type="domain" description="ABC transporter" evidence="2">
    <location>
        <begin position="17"/>
        <end position="82"/>
    </location>
</feature>
<dbReference type="InterPro" id="IPR050093">
    <property type="entry name" value="ABC_SmlMolc_Importer"/>
</dbReference>
<dbReference type="AlphaFoldDB" id="A0A378MAX0"/>
<evidence type="ECO:0000259" key="2">
    <source>
        <dbReference type="Pfam" id="PF00005"/>
    </source>
</evidence>
<dbReference type="SUPFAM" id="SSF52540">
    <property type="entry name" value="P-loop containing nucleoside triphosphate hydrolases"/>
    <property type="match status" value="1"/>
</dbReference>
<dbReference type="GO" id="GO:0005524">
    <property type="term" value="F:ATP binding"/>
    <property type="evidence" value="ECO:0007669"/>
    <property type="project" value="UniProtKB-KW"/>
</dbReference>
<dbReference type="Proteomes" id="UP000254879">
    <property type="component" value="Unassembled WGS sequence"/>
</dbReference>
<keyword evidence="3" id="KW-0547">Nucleotide-binding</keyword>
<sequence length="89" mass="9931">MLKIKNVTKKFDDRLILDNVSLTLADNEILSIVGPSGGGKTTLLRCISGLETMDSGEIWIDEEKIDFENKKSQLNRLVSFFKSSTSSHI</sequence>
<name>A0A378MAX0_LISGR</name>
<protein>
    <submittedName>
        <fullName evidence="3">Probable amino-acid import ATP-binding protein YxeO</fullName>
        <ecNumber evidence="3">3.6.3.-</ecNumber>
    </submittedName>
</protein>
<dbReference type="Pfam" id="PF00005">
    <property type="entry name" value="ABC_tran"/>
    <property type="match status" value="1"/>
</dbReference>
<reference evidence="3 4" key="1">
    <citation type="submission" date="2018-06" db="EMBL/GenBank/DDBJ databases">
        <authorList>
            <consortium name="Pathogen Informatics"/>
            <person name="Doyle S."/>
        </authorList>
    </citation>
    <scope>NUCLEOTIDE SEQUENCE [LARGE SCALE GENOMIC DNA]</scope>
    <source>
        <strain evidence="4">NCTC 10815</strain>
    </source>
</reference>
<dbReference type="PANTHER" id="PTHR42781:SF9">
    <property type="entry name" value="AMINO ACID ABC TRANSPORTER, ATP-BINDING PROTEIN-RELATED"/>
    <property type="match status" value="1"/>
</dbReference>
<keyword evidence="1" id="KW-0813">Transport</keyword>
<dbReference type="Gene3D" id="3.40.50.300">
    <property type="entry name" value="P-loop containing nucleotide triphosphate hydrolases"/>
    <property type="match status" value="1"/>
</dbReference>
<evidence type="ECO:0000313" key="3">
    <source>
        <dbReference type="EMBL" id="STY42974.1"/>
    </source>
</evidence>
<dbReference type="PANTHER" id="PTHR42781">
    <property type="entry name" value="SPERMIDINE/PUTRESCINE IMPORT ATP-BINDING PROTEIN POTA"/>
    <property type="match status" value="1"/>
</dbReference>
<dbReference type="GO" id="GO:0016887">
    <property type="term" value="F:ATP hydrolysis activity"/>
    <property type="evidence" value="ECO:0007669"/>
    <property type="project" value="InterPro"/>
</dbReference>
<gene>
    <name evidence="3" type="primary">yxeO</name>
    <name evidence="3" type="ORF">NCTC10815_00227</name>
</gene>
<proteinExistence type="predicted"/>
<dbReference type="EMBL" id="UGPG01000001">
    <property type="protein sequence ID" value="STY42974.1"/>
    <property type="molecule type" value="Genomic_DNA"/>
</dbReference>
<evidence type="ECO:0000256" key="1">
    <source>
        <dbReference type="ARBA" id="ARBA00022448"/>
    </source>
</evidence>
<keyword evidence="3" id="KW-0378">Hydrolase</keyword>
<accession>A0A378MAX0</accession>
<dbReference type="InterPro" id="IPR003439">
    <property type="entry name" value="ABC_transporter-like_ATP-bd"/>
</dbReference>
<keyword evidence="3" id="KW-0067">ATP-binding</keyword>
<dbReference type="EC" id="3.6.3.-" evidence="3"/>